<sequence>MYEIVFYRDKRGREPVKEFLLRLLKERQEGSRERLHKISHHLSILHLHGTRAGENYIKHLEDRIWQLRPVGDCLLFASIIRGKFVLLHYFAKQNYRIPKREIERAKVRLADLQERIKDEPYWF</sequence>
<reference evidence="1" key="3">
    <citation type="submission" date="2022-12" db="EMBL/GenBank/DDBJ databases">
        <authorList>
            <person name="Kardos G."/>
            <person name="Sarkozi R."/>
            <person name="Laczko L."/>
            <person name="Marton S."/>
            <person name="Makrai L."/>
            <person name="Banyai K."/>
            <person name="Fodor L."/>
        </authorList>
    </citation>
    <scope>NUCLEOTIDE SEQUENCE</scope>
    <source>
        <strain evidence="1">84/14</strain>
    </source>
</reference>
<gene>
    <name evidence="2" type="ORF">NCTC10976_01487</name>
    <name evidence="1" type="ORF">OYG11_07260</name>
</gene>
<dbReference type="OrthoDB" id="3233388at2"/>
<dbReference type="Proteomes" id="UP000275510">
    <property type="component" value="Chromosome"/>
</dbReference>
<dbReference type="AlphaFoldDB" id="A0A223MCG3"/>
<accession>A0A223MCG3</accession>
<evidence type="ECO:0000313" key="1">
    <source>
        <dbReference type="EMBL" id="MCY6524023.1"/>
    </source>
</evidence>
<evidence type="ECO:0000313" key="2">
    <source>
        <dbReference type="EMBL" id="VEJ17365.1"/>
    </source>
</evidence>
<dbReference type="GeneID" id="48599609"/>
<reference evidence="2 3" key="1">
    <citation type="submission" date="2018-12" db="EMBL/GenBank/DDBJ databases">
        <authorList>
            <consortium name="Pathogen Informatics"/>
        </authorList>
    </citation>
    <scope>NUCLEOTIDE SEQUENCE [LARGE SCALE GENOMIC DNA]</scope>
    <source>
        <strain evidence="2 3">NCTC10976</strain>
    </source>
</reference>
<protein>
    <submittedName>
        <fullName evidence="2">Phage-related protein</fullName>
    </submittedName>
    <submittedName>
        <fullName evidence="1">Type II toxin-antitoxin system RelE/ParE family toxin</fullName>
    </submittedName>
</protein>
<proteinExistence type="predicted"/>
<evidence type="ECO:0000313" key="3">
    <source>
        <dbReference type="Proteomes" id="UP000275510"/>
    </source>
</evidence>
<dbReference type="OMA" id="GWPVGMP"/>
<organism evidence="2 3">
    <name type="scientific">Actinobacillus pleuropneumoniae</name>
    <name type="common">Haemophilus pleuropneumoniae</name>
    <dbReference type="NCBI Taxonomy" id="715"/>
    <lineage>
        <taxon>Bacteria</taxon>
        <taxon>Pseudomonadati</taxon>
        <taxon>Pseudomonadota</taxon>
        <taxon>Gammaproteobacteria</taxon>
        <taxon>Pasteurellales</taxon>
        <taxon>Pasteurellaceae</taxon>
        <taxon>Actinobacillus</taxon>
    </lineage>
</organism>
<name>A0A223MCG3_ACTPL</name>
<dbReference type="InterPro" id="IPR009241">
    <property type="entry name" value="HigB-like"/>
</dbReference>
<dbReference type="Pfam" id="PF05973">
    <property type="entry name" value="Gp49"/>
    <property type="match status" value="1"/>
</dbReference>
<dbReference type="EMBL" id="JAPQFC010000001">
    <property type="protein sequence ID" value="MCY6524023.1"/>
    <property type="molecule type" value="Genomic_DNA"/>
</dbReference>
<dbReference type="Proteomes" id="UP001077788">
    <property type="component" value="Unassembled WGS sequence"/>
</dbReference>
<dbReference type="RefSeq" id="WP_005619674.1">
    <property type="nucleotide sequence ID" value="NZ_CBDBSU010000087.1"/>
</dbReference>
<reference evidence="1" key="2">
    <citation type="journal article" date="2021" name="Vet Sci">
        <title>O-Serogroups and Pathovirotypes of Escherichia coli Isolated from Post-Weaning Piglets Showing Diarrhoea and/or Oedema in South Korea.</title>
        <authorList>
            <person name="Byun J.W."/>
            <person name="Moon B.Y."/>
            <person name="Do K.H."/>
            <person name="Lee K."/>
            <person name="Lee H.Y."/>
            <person name="Kim W.I."/>
            <person name="So B."/>
            <person name="Lee W.K."/>
        </authorList>
    </citation>
    <scope>NUCLEOTIDE SEQUENCE</scope>
    <source>
        <strain evidence="1">84/14</strain>
    </source>
</reference>
<dbReference type="EMBL" id="LR134515">
    <property type="protein sequence ID" value="VEJ17365.1"/>
    <property type="molecule type" value="Genomic_DNA"/>
</dbReference>